<dbReference type="EMBL" id="JARHTQ010000025">
    <property type="protein sequence ID" value="MDF2259689.1"/>
    <property type="molecule type" value="Genomic_DNA"/>
</dbReference>
<evidence type="ECO:0000313" key="2">
    <source>
        <dbReference type="Proteomes" id="UP001220022"/>
    </source>
</evidence>
<dbReference type="Proteomes" id="UP001220022">
    <property type="component" value="Unassembled WGS sequence"/>
</dbReference>
<sequence length="480" mass="52012">MGRPRLTRRPNELLAHWLARSGMSRVQLARAVADRARVRGLRGIHPDESRVRRWLAGEIPRDPVPVLITEVLSGRLELALTCADLGFPSPSHPVPNDGPDLPWQSASTIDAIAYLTRSEAMLPHTRTSADAVHIHCGDDLLGPLQMWPAAKPSALIERPGEHTASGRIGTREVEGIRAITSMYRDADNRFGGMLSRRAVIAQMADANTMLDSCSYSEATGRALFSAVADLGSVAGWMSFDAGLHKTAQRLFITALHAANEGGDKALGAHILQCMARQMSHLGHYEDALELVQLAQYGARRQASPATRSMLAALEARFQAILGSLDDSERSAGQAEETFTRVAFADEPSYMTFFDEAELSATLGVAHQIAAKHDDDATRRARRADKALSRLGTALSLRPEHRVRSQVFDHIGLARTHLTVGALDGALQETATAVSYIDSIGSKRVADRLIELHDEAEPFARSADAAALRTQIKHAVTGSVA</sequence>
<accession>A0ABT5Z7F6</accession>
<gene>
    <name evidence="1" type="ORF">P2L57_29405</name>
</gene>
<dbReference type="RefSeq" id="WP_275819547.1">
    <property type="nucleotide sequence ID" value="NZ_BAAANM010000028.1"/>
</dbReference>
<evidence type="ECO:0000313" key="1">
    <source>
        <dbReference type="EMBL" id="MDF2259689.1"/>
    </source>
</evidence>
<reference evidence="1 2" key="1">
    <citation type="submission" date="2023-03" db="EMBL/GenBank/DDBJ databases">
        <title>Draft genome sequence of type strain Streptomyces ferralitis JCM 14344.</title>
        <authorList>
            <person name="Klaysubun C."/>
            <person name="Duangmal K."/>
        </authorList>
    </citation>
    <scope>NUCLEOTIDE SEQUENCE [LARGE SCALE GENOMIC DNA]</scope>
    <source>
        <strain evidence="1 2">JCM 14344</strain>
    </source>
</reference>
<keyword evidence="2" id="KW-1185">Reference proteome</keyword>
<name>A0ABT5Z7F6_9ACTN</name>
<organism evidence="1 2">
    <name type="scientific">Streptantibioticus ferralitis</name>
    <dbReference type="NCBI Taxonomy" id="236510"/>
    <lineage>
        <taxon>Bacteria</taxon>
        <taxon>Bacillati</taxon>
        <taxon>Actinomycetota</taxon>
        <taxon>Actinomycetes</taxon>
        <taxon>Kitasatosporales</taxon>
        <taxon>Streptomycetaceae</taxon>
        <taxon>Streptantibioticus</taxon>
    </lineage>
</organism>
<proteinExistence type="predicted"/>
<comment type="caution">
    <text evidence="1">The sequence shown here is derived from an EMBL/GenBank/DDBJ whole genome shotgun (WGS) entry which is preliminary data.</text>
</comment>
<protein>
    <submittedName>
        <fullName evidence="1">Transcriptional regulator</fullName>
    </submittedName>
</protein>